<sequence length="88" mass="9615">MRGRNLDDTTSLGNANALSFVMGLVADAHLLLESIDVNTIPDPVQHEKLLANVRNTLHEAASICIKQQCIGSPEYRVPAECDCQNPQE</sequence>
<evidence type="ECO:0000313" key="1">
    <source>
        <dbReference type="EMBL" id="SBO14980.1"/>
    </source>
</evidence>
<proteinExistence type="predicted"/>
<dbReference type="AlphaFoldDB" id="A0AA45ZI22"/>
<reference evidence="2" key="1">
    <citation type="submission" date="2016-03" db="EMBL/GenBank/DDBJ databases">
        <authorList>
            <person name="Loux Valentin"/>
        </authorList>
    </citation>
    <scope>NUCLEOTIDE SEQUENCE [LARGE SCALE GENOMIC DNA]</scope>
    <source>
        <strain evidence="2">C1</strain>
    </source>
</reference>
<gene>
    <name evidence="1" type="ORF">ANAPC1_01358</name>
</gene>
<evidence type="ECO:0000313" key="2">
    <source>
        <dbReference type="Proteomes" id="UP000078419"/>
    </source>
</evidence>
<dbReference type="EMBL" id="FLLR01000132">
    <property type="protein sequence ID" value="SBO14980.1"/>
    <property type="molecule type" value="Genomic_DNA"/>
</dbReference>
<accession>A0AA45ZI22</accession>
<comment type="caution">
    <text evidence="1">The sequence shown here is derived from an EMBL/GenBank/DDBJ whole genome shotgun (WGS) entry which is preliminary data.</text>
</comment>
<protein>
    <submittedName>
        <fullName evidence="1">Uncharacterized protein</fullName>
    </submittedName>
</protein>
<organism evidence="1 2">
    <name type="scientific">Anaplasma phagocytophilum</name>
    <name type="common">Ehrlichia phagocytophila</name>
    <dbReference type="NCBI Taxonomy" id="948"/>
    <lineage>
        <taxon>Bacteria</taxon>
        <taxon>Pseudomonadati</taxon>
        <taxon>Pseudomonadota</taxon>
        <taxon>Alphaproteobacteria</taxon>
        <taxon>Rickettsiales</taxon>
        <taxon>Anaplasmataceae</taxon>
        <taxon>Anaplasma</taxon>
        <taxon>phagocytophilum group</taxon>
    </lineage>
</organism>
<dbReference type="Proteomes" id="UP000078419">
    <property type="component" value="Unassembled WGS sequence"/>
</dbReference>
<dbReference type="RefSeq" id="WP_064670201.1">
    <property type="nucleotide sequence ID" value="NZ_FLLR01000132.1"/>
</dbReference>
<name>A0AA45ZI22_ANAPH</name>